<evidence type="ECO:0000313" key="7">
    <source>
        <dbReference type="Proteomes" id="UP001172155"/>
    </source>
</evidence>
<dbReference type="InterPro" id="IPR003108">
    <property type="entry name" value="GAR_dom"/>
</dbReference>
<comment type="caution">
    <text evidence="6">The sequence shown here is derived from an EMBL/GenBank/DDBJ whole genome shotgun (WGS) entry which is preliminary data.</text>
</comment>
<sequence length="935" mass="102030">MADSPFAYSHSHLAPPPPRGRPPRPTPDMPVRPRDTDDLFSNLTPRSALEAFRNPSGSLKECMATATPYEQSFAIRAAIASQSIQEWLDELKAWPWPSTDRSIGFEIPANKSKRLSHTGDEPSPPDLLPDEGPLDLGKTHYGSLSATDVSRYERRLEEISRGMEDLDLEEIKSQVLHNHIMPLSRPSSPMMDSNMSVTSSLSGIARMDDLTALLTATLLQALPSLSRLARLITIWNIRVLVLRRTPVFLASLEDGEVAIESGWNAINASSRPSRDDASNRPPSMGLSTLSRKEFDVMKSILGRKVAKAGRDLDIMLDMLEGSDDTLPGHWLDRVDALEQNYSEWTVACEQKIREADWARYLQEAGAASPAALPGTNPANTRALAQLGTKPSTETSPTPEQGSLSPATVSSVEGDSSRDASEPSETVTSLDTSLRLRDESPPPLIKVHLPEDESIEGQDDGGKDSPAIHQTENGADHGRLLGSIESTQLDGGVSNGKLPDLDDDDDDLEDWPMEGPEPELPYLPRPRRDSEASNMSTVVHEMPSDMMNFSSDQLEQGTPELPRLRDDDLDPIPSDDFSLEVSPRPFRSSVRSVSVSFNDMPTVAEIPDDESALMTPLQSSFLEEAGPSHLGSPAKITTAKSDDQLQQQISEILESVPVKIRLTTAPSAINLNPPDFTMPTRRTPKDAYPRSQSSLSTVSNMSSRAGTPSFTLAPAYNRNSRMRNRGNQEIKLYHLSRSNGEAPIKLFIRCVGEQGERVMVRVGGGWADLGEYLKEYASHHGRRSARSKVEIKDLPILPRAASTPPVRPASAQDAYSPTTPLRVRKIRRSAAAEEMAAALGSGGHGLPKTPLALMTKPDTPDSGDSAPSRSSSRLSWAEEDSSLGMAGPKTKHAELSEESKLWVESVKEKVRLVSGERKLLLTPPPPPPPEGRKLAT</sequence>
<dbReference type="EMBL" id="JAUKUD010000002">
    <property type="protein sequence ID" value="KAK0752397.1"/>
    <property type="molecule type" value="Genomic_DNA"/>
</dbReference>
<evidence type="ECO:0000256" key="1">
    <source>
        <dbReference type="ARBA" id="ARBA00004245"/>
    </source>
</evidence>
<dbReference type="GO" id="GO:0008017">
    <property type="term" value="F:microtubule binding"/>
    <property type="evidence" value="ECO:0007669"/>
    <property type="project" value="InterPro"/>
</dbReference>
<feature type="region of interest" description="Disordered" evidence="4">
    <location>
        <begin position="387"/>
        <end position="532"/>
    </location>
</feature>
<feature type="region of interest" description="Disordered" evidence="4">
    <location>
        <begin position="1"/>
        <end position="52"/>
    </location>
</feature>
<protein>
    <recommendedName>
        <fullName evidence="5">GAR domain-containing protein</fullName>
    </recommendedName>
</protein>
<keyword evidence="2" id="KW-0963">Cytoplasm</keyword>
<accession>A0AA40F6Z3</accession>
<feature type="compositionally biased region" description="Polar residues" evidence="4">
    <location>
        <begin position="689"/>
        <end position="709"/>
    </location>
</feature>
<feature type="region of interest" description="Disordered" evidence="4">
    <location>
        <begin position="912"/>
        <end position="935"/>
    </location>
</feature>
<feature type="region of interest" description="Disordered" evidence="4">
    <location>
        <begin position="670"/>
        <end position="710"/>
    </location>
</feature>
<feature type="region of interest" description="Disordered" evidence="4">
    <location>
        <begin position="110"/>
        <end position="132"/>
    </location>
</feature>
<evidence type="ECO:0000256" key="3">
    <source>
        <dbReference type="ARBA" id="ARBA00023212"/>
    </source>
</evidence>
<dbReference type="PROSITE" id="PS51460">
    <property type="entry name" value="GAR"/>
    <property type="match status" value="1"/>
</dbReference>
<feature type="compositionally biased region" description="Basic and acidic residues" evidence="4">
    <location>
        <begin position="890"/>
        <end position="900"/>
    </location>
</feature>
<feature type="compositionally biased region" description="Polar residues" evidence="4">
    <location>
        <begin position="422"/>
        <end position="431"/>
    </location>
</feature>
<proteinExistence type="predicted"/>
<feature type="compositionally biased region" description="Polar residues" evidence="4">
    <location>
        <begin position="400"/>
        <end position="413"/>
    </location>
</feature>
<evidence type="ECO:0000256" key="4">
    <source>
        <dbReference type="SAM" id="MobiDB-lite"/>
    </source>
</evidence>
<name>A0AA40F6Z3_9PEZI</name>
<dbReference type="Proteomes" id="UP001172155">
    <property type="component" value="Unassembled WGS sequence"/>
</dbReference>
<evidence type="ECO:0000313" key="6">
    <source>
        <dbReference type="EMBL" id="KAK0752397.1"/>
    </source>
</evidence>
<keyword evidence="7" id="KW-1185">Reference proteome</keyword>
<dbReference type="Gene3D" id="3.30.920.20">
    <property type="entry name" value="Gas2-like domain"/>
    <property type="match status" value="1"/>
</dbReference>
<dbReference type="InterPro" id="IPR036534">
    <property type="entry name" value="GAR_dom_sf"/>
</dbReference>
<evidence type="ECO:0000259" key="5">
    <source>
        <dbReference type="PROSITE" id="PS51460"/>
    </source>
</evidence>
<feature type="compositionally biased region" description="Low complexity" evidence="4">
    <location>
        <begin position="859"/>
        <end position="874"/>
    </location>
</feature>
<feature type="compositionally biased region" description="Low complexity" evidence="4">
    <location>
        <begin position="390"/>
        <end position="399"/>
    </location>
</feature>
<dbReference type="Pfam" id="PF02187">
    <property type="entry name" value="GAS2"/>
    <property type="match status" value="1"/>
</dbReference>
<feature type="compositionally biased region" description="Pro residues" evidence="4">
    <location>
        <begin position="14"/>
        <end position="30"/>
    </location>
</feature>
<feature type="region of interest" description="Disordered" evidence="4">
    <location>
        <begin position="798"/>
        <end position="821"/>
    </location>
</feature>
<feature type="region of interest" description="Disordered" evidence="4">
    <location>
        <begin position="833"/>
        <end position="900"/>
    </location>
</feature>
<gene>
    <name evidence="6" type="ORF">B0T18DRAFT_318864</name>
</gene>
<dbReference type="GO" id="GO:0005856">
    <property type="term" value="C:cytoskeleton"/>
    <property type="evidence" value="ECO:0007669"/>
    <property type="project" value="UniProtKB-SubCell"/>
</dbReference>
<organism evidence="6 7">
    <name type="scientific">Schizothecium vesticola</name>
    <dbReference type="NCBI Taxonomy" id="314040"/>
    <lineage>
        <taxon>Eukaryota</taxon>
        <taxon>Fungi</taxon>
        <taxon>Dikarya</taxon>
        <taxon>Ascomycota</taxon>
        <taxon>Pezizomycotina</taxon>
        <taxon>Sordariomycetes</taxon>
        <taxon>Sordariomycetidae</taxon>
        <taxon>Sordariales</taxon>
        <taxon>Schizotheciaceae</taxon>
        <taxon>Schizothecium</taxon>
    </lineage>
</organism>
<feature type="compositionally biased region" description="Acidic residues" evidence="4">
    <location>
        <begin position="500"/>
        <end position="511"/>
    </location>
</feature>
<evidence type="ECO:0000256" key="2">
    <source>
        <dbReference type="ARBA" id="ARBA00022490"/>
    </source>
</evidence>
<dbReference type="AlphaFoldDB" id="A0AA40F6Z3"/>
<feature type="domain" description="GAR" evidence="5">
    <location>
        <begin position="702"/>
        <end position="779"/>
    </location>
</feature>
<keyword evidence="3" id="KW-0206">Cytoskeleton</keyword>
<comment type="subcellular location">
    <subcellularLocation>
        <location evidence="1">Cytoplasm</location>
        <location evidence="1">Cytoskeleton</location>
    </subcellularLocation>
</comment>
<dbReference type="SUPFAM" id="SSF143575">
    <property type="entry name" value="GAS2 domain-like"/>
    <property type="match status" value="1"/>
</dbReference>
<reference evidence="6" key="1">
    <citation type="submission" date="2023-06" db="EMBL/GenBank/DDBJ databases">
        <title>Genome-scale phylogeny and comparative genomics of the fungal order Sordariales.</title>
        <authorList>
            <consortium name="Lawrence Berkeley National Laboratory"/>
            <person name="Hensen N."/>
            <person name="Bonometti L."/>
            <person name="Westerberg I."/>
            <person name="Brannstrom I.O."/>
            <person name="Guillou S."/>
            <person name="Cros-Aarteil S."/>
            <person name="Calhoun S."/>
            <person name="Haridas S."/>
            <person name="Kuo A."/>
            <person name="Mondo S."/>
            <person name="Pangilinan J."/>
            <person name="Riley R."/>
            <person name="LaButti K."/>
            <person name="Andreopoulos B."/>
            <person name="Lipzen A."/>
            <person name="Chen C."/>
            <person name="Yanf M."/>
            <person name="Daum C."/>
            <person name="Ng V."/>
            <person name="Clum A."/>
            <person name="Steindorff A."/>
            <person name="Ohm R."/>
            <person name="Martin F."/>
            <person name="Silar P."/>
            <person name="Natvig D."/>
            <person name="Lalanne C."/>
            <person name="Gautier V."/>
            <person name="Ament-velasquez S.L."/>
            <person name="Kruys A."/>
            <person name="Hutchinson M.I."/>
            <person name="Powell A.J."/>
            <person name="Barry K."/>
            <person name="Miller A.N."/>
            <person name="Grigoriev I.V."/>
            <person name="Debuchy R."/>
            <person name="Gladieux P."/>
            <person name="Thoren M.H."/>
            <person name="Johannesson H."/>
        </authorList>
    </citation>
    <scope>NUCLEOTIDE SEQUENCE</scope>
    <source>
        <strain evidence="6">SMH3187-1</strain>
    </source>
</reference>